<dbReference type="CDD" id="cd00586">
    <property type="entry name" value="4HBT"/>
    <property type="match status" value="2"/>
</dbReference>
<feature type="domain" description="Acyl-ACP thioesterase N-terminal hotdog" evidence="8">
    <location>
        <begin position="2"/>
        <end position="131"/>
    </location>
</feature>
<comment type="similarity">
    <text evidence="1">Belongs to the acyl-ACP thioesterase family.</text>
</comment>
<dbReference type="GO" id="GO:0016297">
    <property type="term" value="F:fatty acyl-[ACP] hydrolase activity"/>
    <property type="evidence" value="ECO:0007669"/>
    <property type="project" value="InterPro"/>
</dbReference>
<keyword evidence="3" id="KW-0378">Hydrolase</keyword>
<dbReference type="RefSeq" id="WP_137604062.1">
    <property type="nucleotide sequence ID" value="NZ_JARPYR010000009.1"/>
</dbReference>
<dbReference type="Proteomes" id="UP001256547">
    <property type="component" value="Unassembled WGS sequence"/>
</dbReference>
<keyword evidence="7" id="KW-0275">Fatty acid biosynthesis</keyword>
<name>A0AAP5NGT8_9ENTE</name>
<evidence type="ECO:0000259" key="9">
    <source>
        <dbReference type="Pfam" id="PF20791"/>
    </source>
</evidence>
<reference evidence="11 13" key="1">
    <citation type="submission" date="2023-03" db="EMBL/GenBank/DDBJ databases">
        <authorList>
            <person name="Shen W."/>
            <person name="Cai J."/>
        </authorList>
    </citation>
    <scope>NUCLEOTIDE SEQUENCE</scope>
    <source>
        <strain evidence="11">P55-2</strain>
        <strain evidence="10 13">P72-2</strain>
    </source>
</reference>
<dbReference type="SUPFAM" id="SSF54637">
    <property type="entry name" value="Thioesterase/thiol ester dehydrase-isomerase"/>
    <property type="match status" value="2"/>
</dbReference>
<keyword evidence="4" id="KW-0276">Fatty acid metabolism</keyword>
<dbReference type="InterPro" id="IPR002864">
    <property type="entry name" value="Acyl-ACP_thioesterase_NHD"/>
</dbReference>
<evidence type="ECO:0000313" key="12">
    <source>
        <dbReference type="Proteomes" id="UP001245561"/>
    </source>
</evidence>
<dbReference type="Proteomes" id="UP001245561">
    <property type="component" value="Unassembled WGS sequence"/>
</dbReference>
<evidence type="ECO:0000256" key="5">
    <source>
        <dbReference type="ARBA" id="ARBA00022946"/>
    </source>
</evidence>
<evidence type="ECO:0000256" key="2">
    <source>
        <dbReference type="ARBA" id="ARBA00022516"/>
    </source>
</evidence>
<dbReference type="InterPro" id="IPR029069">
    <property type="entry name" value="HotDog_dom_sf"/>
</dbReference>
<dbReference type="AlphaFoldDB" id="A0AAP5NGT8"/>
<feature type="domain" description="Acyl-ACP thioesterase-like C-terminal" evidence="9">
    <location>
        <begin position="146"/>
        <end position="243"/>
    </location>
</feature>
<dbReference type="Gene3D" id="3.10.129.10">
    <property type="entry name" value="Hotdog Thioesterase"/>
    <property type="match status" value="1"/>
</dbReference>
<evidence type="ECO:0000313" key="13">
    <source>
        <dbReference type="Proteomes" id="UP001256547"/>
    </source>
</evidence>
<accession>A0AAP5NGT8</accession>
<sequence length="245" mass="28839">MGKRYTINHEVAYYECDINQTMTFPALLSVAIKSSTDQSDELERGTEYINKLGITWVITQTEVQISRLPQVGEKITIVTEPTEFNRYFCYRSYWVYDAAGNELLKIDMSFVLMDIENRKMSSVDAALMAPYESPKVKKIRRWPKIEKVESGQKELYHVRYYDLDSNHHVNNAMYFNWLIDVLGYDFMTKHMPTYVNVKFDKEVLYGNDIESFYEIIEGTDVKTRHEIRLGDQLACEANILWQKRS</sequence>
<evidence type="ECO:0000256" key="1">
    <source>
        <dbReference type="ARBA" id="ARBA00006500"/>
    </source>
</evidence>
<dbReference type="PANTHER" id="PTHR31727">
    <property type="entry name" value="OLEOYL-ACYL CARRIER PROTEIN THIOESTERASE 1, CHLOROPLASTIC"/>
    <property type="match status" value="1"/>
</dbReference>
<dbReference type="InterPro" id="IPR049427">
    <property type="entry name" value="Acyl-ACP_TE_C"/>
</dbReference>
<comment type="caution">
    <text evidence="11">The sequence shown here is derived from an EMBL/GenBank/DDBJ whole genome shotgun (WGS) entry which is preliminary data.</text>
</comment>
<keyword evidence="2" id="KW-0444">Lipid biosynthesis</keyword>
<dbReference type="EMBL" id="JARPYT010000009">
    <property type="protein sequence ID" value="MDT2637410.1"/>
    <property type="molecule type" value="Genomic_DNA"/>
</dbReference>
<keyword evidence="13" id="KW-1185">Reference proteome</keyword>
<dbReference type="Pfam" id="PF01643">
    <property type="entry name" value="Acyl-ACP_TE"/>
    <property type="match status" value="1"/>
</dbReference>
<dbReference type="Pfam" id="PF20791">
    <property type="entry name" value="Acyl-ACP_TE_C"/>
    <property type="match status" value="1"/>
</dbReference>
<evidence type="ECO:0000256" key="4">
    <source>
        <dbReference type="ARBA" id="ARBA00022832"/>
    </source>
</evidence>
<evidence type="ECO:0000256" key="6">
    <source>
        <dbReference type="ARBA" id="ARBA00023098"/>
    </source>
</evidence>
<proteinExistence type="inferred from homology"/>
<dbReference type="EMBL" id="JARPYR010000009">
    <property type="protein sequence ID" value="MDT2596616.1"/>
    <property type="molecule type" value="Genomic_DNA"/>
</dbReference>
<evidence type="ECO:0000313" key="10">
    <source>
        <dbReference type="EMBL" id="MDT2596616.1"/>
    </source>
</evidence>
<dbReference type="InterPro" id="IPR045023">
    <property type="entry name" value="FATA/B"/>
</dbReference>
<keyword evidence="6" id="KW-0443">Lipid metabolism</keyword>
<gene>
    <name evidence="11" type="ORF">P7D36_07780</name>
    <name evidence="10" type="ORF">P7D39_06185</name>
</gene>
<evidence type="ECO:0000256" key="3">
    <source>
        <dbReference type="ARBA" id="ARBA00022801"/>
    </source>
</evidence>
<dbReference type="PANTHER" id="PTHR31727:SF6">
    <property type="entry name" value="OLEOYL-ACYL CARRIER PROTEIN THIOESTERASE 1, CHLOROPLASTIC"/>
    <property type="match status" value="1"/>
</dbReference>
<keyword evidence="5" id="KW-0809">Transit peptide</keyword>
<evidence type="ECO:0000313" key="11">
    <source>
        <dbReference type="EMBL" id="MDT2637410.1"/>
    </source>
</evidence>
<organism evidence="11 12">
    <name type="scientific">Enterococcus dongliensis</name>
    <dbReference type="NCBI Taxonomy" id="2559925"/>
    <lineage>
        <taxon>Bacteria</taxon>
        <taxon>Bacillati</taxon>
        <taxon>Bacillota</taxon>
        <taxon>Bacilli</taxon>
        <taxon>Lactobacillales</taxon>
        <taxon>Enterococcaceae</taxon>
        <taxon>Enterococcus</taxon>
    </lineage>
</organism>
<protein>
    <submittedName>
        <fullName evidence="11">Thioesterase</fullName>
    </submittedName>
</protein>
<evidence type="ECO:0000259" key="8">
    <source>
        <dbReference type="Pfam" id="PF01643"/>
    </source>
</evidence>
<evidence type="ECO:0000256" key="7">
    <source>
        <dbReference type="ARBA" id="ARBA00023160"/>
    </source>
</evidence>
<dbReference type="GO" id="GO:0000036">
    <property type="term" value="F:acyl carrier activity"/>
    <property type="evidence" value="ECO:0007669"/>
    <property type="project" value="TreeGrafter"/>
</dbReference>